<keyword evidence="20" id="KW-0804">Transcription</keyword>
<dbReference type="GeneTree" id="ENSGT00440000034289"/>
<evidence type="ECO:0000313" key="30">
    <source>
        <dbReference type="Ensembl" id="ENSOKIP00005018128.1"/>
    </source>
</evidence>
<evidence type="ECO:0000256" key="21">
    <source>
        <dbReference type="ARBA" id="ARBA00023172"/>
    </source>
</evidence>
<keyword evidence="24" id="KW-0131">Cell cycle</keyword>
<evidence type="ECO:0000256" key="12">
    <source>
        <dbReference type="ARBA" id="ARBA00022833"/>
    </source>
</evidence>
<evidence type="ECO:0000256" key="15">
    <source>
        <dbReference type="ARBA" id="ARBA00023015"/>
    </source>
</evidence>
<keyword evidence="31" id="KW-1185">Reference proteome</keyword>
<feature type="region of interest" description="Disordered" evidence="27">
    <location>
        <begin position="418"/>
        <end position="606"/>
    </location>
</feature>
<keyword evidence="4" id="KW-1017">Isopeptide bond</keyword>
<dbReference type="GO" id="GO:0003677">
    <property type="term" value="F:DNA binding"/>
    <property type="evidence" value="ECO:0007669"/>
    <property type="project" value="UniProtKB-KW"/>
</dbReference>
<feature type="compositionally biased region" description="Low complexity" evidence="27">
    <location>
        <begin position="872"/>
        <end position="888"/>
    </location>
</feature>
<protein>
    <recommendedName>
        <fullName evidence="25">RING-type E3 ubiquitin transferase BRCA1</fullName>
    </recommendedName>
</protein>
<evidence type="ECO:0000256" key="23">
    <source>
        <dbReference type="ARBA" id="ARBA00023242"/>
    </source>
</evidence>
<keyword evidence="9" id="KW-0227">DNA damage</keyword>
<evidence type="ECO:0000256" key="13">
    <source>
        <dbReference type="ARBA" id="ARBA00022843"/>
    </source>
</evidence>
<keyword evidence="7" id="KW-0479">Metal-binding</keyword>
<dbReference type="GO" id="GO:0008270">
    <property type="term" value="F:zinc ion binding"/>
    <property type="evidence" value="ECO:0007669"/>
    <property type="project" value="UniProtKB-KW"/>
</dbReference>
<evidence type="ECO:0000256" key="27">
    <source>
        <dbReference type="SAM" id="MobiDB-lite"/>
    </source>
</evidence>
<feature type="region of interest" description="Disordered" evidence="27">
    <location>
        <begin position="968"/>
        <end position="1011"/>
    </location>
</feature>
<dbReference type="Gene3D" id="3.30.40.10">
    <property type="entry name" value="Zinc/RING finger domain, C3HC4 (zinc finger)"/>
    <property type="match status" value="1"/>
</dbReference>
<evidence type="ECO:0000256" key="11">
    <source>
        <dbReference type="ARBA" id="ARBA00022832"/>
    </source>
</evidence>
<dbReference type="PROSITE" id="PS00518">
    <property type="entry name" value="ZF_RING_1"/>
    <property type="match status" value="1"/>
</dbReference>
<evidence type="ECO:0000256" key="2">
    <source>
        <dbReference type="ARBA" id="ARBA00004286"/>
    </source>
</evidence>
<sequence>MPQTWGVIISPNRCKTSVRLDKFSCAAHEKMNTMMSPKAEDVRQGISVICEILQCPICLELMSTPVSTKCDHQFCKFCIMKLLDSSRRKEANCPVCKTKITKRSLQESPGFQKLAEGLQNMVQAYEHDTCTNYFTGMSQVRRHMSVTETVQKKNGHDVSSDDVWASDRADDEDHEFSMPCSSTIAAKDGFATLMGLEDSCPVISDEGFDSSLGDIPPATEKHTDDSKATSTTEKQKPALEAEIPEVVERAPSRPQRLGKKISTHPQDPPCCPEKVRNQPVRRSTRNNKRESLTEMIDQNQKKSLEKVSEWLMNNSSTEVNSEKEKNTEGSYDSVSLAGSCSPSSPLADNLRNKDQSPKREERGKCLEELVFGAVYKRDRRGNRSFSPQNIAITDPPPPCPAEELQILKKIAKRRMRNKLTPADFVKRPRSEENEDSVMDDQPEMTETQEDYPNEHPKDTEENKLIVLTGELNSNSSDKQGEELDELPEGDNKENEDVEDSPVFDVPLREPGRKSNKKMHGRWQDVDRDLQGNVKSENNEQKKPAKKKGENIKVEKSKATKSLVLVGVREGGSDSKMPKSRPSGQTEVQIESYPSSEDPGSPIMRRTRRSRRLQLFTEEVQGSNKIGTATSTKVVVLDSDCNEMQQSKEAKADTDKDNVACLQNQNTEKAVRKNGCVLDEEMGGIESLDSSEKILCEMIESQKVNQVEESIVEVPSTGRPCHADVACSVTMVPSSISTPEASVSCAVPESVNQSNPVIKPLDDLRSNVPQETSASQAKCIDLDEDVRNDSELDTEQLLKSFKATKRKSFHLGSPNIKRSSFWSNKEITTLTKTEENKHVGTDMEAGNGQGFSRTTECPTVQQESEKGTIFENSCCSDLSPPSSSLNNISQEKAQRNRKRLRKSILTRPPQDLVDSSNPDTSGKTQKQILSRLSGNSSKSALSPNKVTKSQMESPHQAVGSGLLFPAFGASKEDLPDPTPVASKQLRVPKSQQPYKVEGSMSKSPTELESSHSVGSEMAVELNKTCPENMTGNIANTESSLTPDGLLPIIQSVVIQEAQRTKRCGVVSLHSPIKSTLKRRKAQRLESSSESNCSGEEEELPSLAQIFRPSTCPPTAEEEEEESVTLLKDHARGQGSYREAGDAAEDGQRASSPPMCPSPEWVTTSQASVDLFGTPEEAEGMAGDTGLTQESSQFSSECIATQQKVAMQEELRRLERMMALVSEALQEKEEEEPTGAKALLQPDRSTVSSGLDLQANLPCGQGTRKRSASREGAQNIGGNAASPPPGLGDSEGLGPTPTTPCRTKHEGPGGTGGRLGRQSGRSLRSSMRARPNQVSPVVRVHSGTNAPSAGLEVQDTPVVIQHANTHPSTHTALREPAGVKLVLVASGLSAPEQSMVKKFAKRMGGSVCSQVTSETTHVIMNTDGDLVCERTLKYFLGIAGRKWVVSFQWISECFKQGTVLNETSFEVRGDVVNGHDHQGPMRARTTGDTSLLMKDYEICFQGPFTDMTTGQMEWMVELCGATVVQEPLLFTGELKTRQLIVVQPGLDQSPINYQALQRIATVITRGWLFDSVATYTLQSLDNYRT</sequence>
<comment type="subcellular location">
    <subcellularLocation>
        <location evidence="2">Chromosome</location>
    </subcellularLocation>
    <subcellularLocation>
        <location evidence="1">Nucleus</location>
    </subcellularLocation>
</comment>
<dbReference type="CDD" id="cd17721">
    <property type="entry name" value="BRCT_BRCA1_rpt2"/>
    <property type="match status" value="1"/>
</dbReference>
<evidence type="ECO:0000256" key="26">
    <source>
        <dbReference type="PROSITE-ProRule" id="PRU00175"/>
    </source>
</evidence>
<accession>A0A8C7DC82</accession>
<feature type="region of interest" description="Disordered" evidence="27">
    <location>
        <begin position="315"/>
        <end position="361"/>
    </location>
</feature>
<dbReference type="Proteomes" id="UP000694557">
    <property type="component" value="Unassembled WGS sequence"/>
</dbReference>
<keyword evidence="8" id="KW-0677">Repeat</keyword>
<feature type="compositionally biased region" description="Polar residues" evidence="27">
    <location>
        <begin position="999"/>
        <end position="1011"/>
    </location>
</feature>
<name>A0A8C7DC82_ONCKI</name>
<evidence type="ECO:0000256" key="9">
    <source>
        <dbReference type="ARBA" id="ARBA00022763"/>
    </source>
</evidence>
<dbReference type="InterPro" id="IPR001841">
    <property type="entry name" value="Znf_RING"/>
</dbReference>
<feature type="compositionally biased region" description="Polar residues" evidence="27">
    <location>
        <begin position="581"/>
        <end position="594"/>
    </location>
</feature>
<keyword evidence="12" id="KW-0862">Zinc</keyword>
<dbReference type="PROSITE" id="PS50089">
    <property type="entry name" value="ZF_RING_2"/>
    <property type="match status" value="1"/>
</dbReference>
<keyword evidence="11" id="KW-0276">Fatty acid metabolism</keyword>
<dbReference type="PRINTS" id="PR00493">
    <property type="entry name" value="BRSTCANCERI"/>
</dbReference>
<evidence type="ECO:0000256" key="14">
    <source>
        <dbReference type="ARBA" id="ARBA00022990"/>
    </source>
</evidence>
<dbReference type="FunFam" id="3.40.50.10190:FF:000006">
    <property type="entry name" value="Breast cancer type 1 susceptibility protein homolog"/>
    <property type="match status" value="1"/>
</dbReference>
<dbReference type="SUPFAM" id="SSF57850">
    <property type="entry name" value="RING/U-box"/>
    <property type="match status" value="1"/>
</dbReference>
<evidence type="ECO:0000256" key="18">
    <source>
        <dbReference type="ARBA" id="ARBA00023159"/>
    </source>
</evidence>
<evidence type="ECO:0000313" key="31">
    <source>
        <dbReference type="Proteomes" id="UP000694557"/>
    </source>
</evidence>
<organism evidence="30 31">
    <name type="scientific">Oncorhynchus kisutch</name>
    <name type="common">Coho salmon</name>
    <name type="synonym">Salmo kisutch</name>
    <dbReference type="NCBI Taxonomy" id="8019"/>
    <lineage>
        <taxon>Eukaryota</taxon>
        <taxon>Metazoa</taxon>
        <taxon>Chordata</taxon>
        <taxon>Craniata</taxon>
        <taxon>Vertebrata</taxon>
        <taxon>Euteleostomi</taxon>
        <taxon>Actinopterygii</taxon>
        <taxon>Neopterygii</taxon>
        <taxon>Teleostei</taxon>
        <taxon>Protacanthopterygii</taxon>
        <taxon>Salmoniformes</taxon>
        <taxon>Salmonidae</taxon>
        <taxon>Salmoninae</taxon>
        <taxon>Oncorhynchus</taxon>
    </lineage>
</organism>
<dbReference type="InterPro" id="IPR017907">
    <property type="entry name" value="Znf_RING_CS"/>
</dbReference>
<dbReference type="InterPro" id="IPR031099">
    <property type="entry name" value="BRCA1-associated"/>
</dbReference>
<feature type="compositionally biased region" description="Polar residues" evidence="27">
    <location>
        <begin position="849"/>
        <end position="861"/>
    </location>
</feature>
<feature type="compositionally biased region" description="Basic residues" evidence="27">
    <location>
        <begin position="894"/>
        <end position="903"/>
    </location>
</feature>
<dbReference type="PANTHER" id="PTHR13763:SF0">
    <property type="entry name" value="BREAST CANCER TYPE 1 SUSCEPTIBILITY PROTEIN"/>
    <property type="match status" value="1"/>
</dbReference>
<evidence type="ECO:0000256" key="16">
    <source>
        <dbReference type="ARBA" id="ARBA00023098"/>
    </source>
</evidence>
<feature type="compositionally biased region" description="Basic and acidic residues" evidence="27">
    <location>
        <begin position="350"/>
        <end position="361"/>
    </location>
</feature>
<dbReference type="GO" id="GO:0005694">
    <property type="term" value="C:chromosome"/>
    <property type="evidence" value="ECO:0007669"/>
    <property type="project" value="UniProtKB-SubCell"/>
</dbReference>
<dbReference type="GO" id="GO:0000724">
    <property type="term" value="P:double-strand break repair via homologous recombination"/>
    <property type="evidence" value="ECO:0007669"/>
    <property type="project" value="TreeGrafter"/>
</dbReference>
<feature type="compositionally biased region" description="Polar residues" evidence="27">
    <location>
        <begin position="912"/>
        <end position="952"/>
    </location>
</feature>
<feature type="compositionally biased region" description="Low complexity" evidence="27">
    <location>
        <begin position="1314"/>
        <end position="1324"/>
    </location>
</feature>
<feature type="compositionally biased region" description="Basic and acidic residues" evidence="27">
    <location>
        <begin position="219"/>
        <end position="239"/>
    </location>
</feature>
<dbReference type="InterPro" id="IPR011364">
    <property type="entry name" value="BRCA1"/>
</dbReference>
<dbReference type="PIRSF" id="PIRSF001734">
    <property type="entry name" value="BRCA1"/>
    <property type="match status" value="1"/>
</dbReference>
<evidence type="ECO:0000256" key="20">
    <source>
        <dbReference type="ARBA" id="ARBA00023163"/>
    </source>
</evidence>
<dbReference type="Pfam" id="PF00097">
    <property type="entry name" value="zf-C3HC4"/>
    <property type="match status" value="1"/>
</dbReference>
<feature type="domain" description="BRCT" evidence="29">
    <location>
        <begin position="1376"/>
        <end position="1465"/>
    </location>
</feature>
<evidence type="ECO:0000256" key="17">
    <source>
        <dbReference type="ARBA" id="ARBA00023125"/>
    </source>
</evidence>
<keyword evidence="14" id="KW-0007">Acetylation</keyword>
<evidence type="ECO:0000256" key="22">
    <source>
        <dbReference type="ARBA" id="ARBA00023204"/>
    </source>
</evidence>
<evidence type="ECO:0000256" key="25">
    <source>
        <dbReference type="ARBA" id="ARBA00031556"/>
    </source>
</evidence>
<feature type="domain" description="BRCT" evidence="29">
    <location>
        <begin position="1486"/>
        <end position="1583"/>
    </location>
</feature>
<evidence type="ECO:0000256" key="5">
    <source>
        <dbReference type="ARBA" id="ARBA00022516"/>
    </source>
</evidence>
<dbReference type="GO" id="GO:0031436">
    <property type="term" value="C:BRCA1-BARD1 complex"/>
    <property type="evidence" value="ECO:0007669"/>
    <property type="project" value="TreeGrafter"/>
</dbReference>
<keyword evidence="16" id="KW-0443">Lipid metabolism</keyword>
<dbReference type="GO" id="GO:0006633">
    <property type="term" value="P:fatty acid biosynthetic process"/>
    <property type="evidence" value="ECO:0007669"/>
    <property type="project" value="UniProtKB-KW"/>
</dbReference>
<keyword evidence="3" id="KW-0158">Chromosome</keyword>
<evidence type="ECO:0000256" key="10">
    <source>
        <dbReference type="ARBA" id="ARBA00022771"/>
    </source>
</evidence>
<reference evidence="30" key="2">
    <citation type="submission" date="2025-09" db="UniProtKB">
        <authorList>
            <consortium name="Ensembl"/>
        </authorList>
    </citation>
    <scope>IDENTIFICATION</scope>
</reference>
<evidence type="ECO:0000256" key="6">
    <source>
        <dbReference type="ARBA" id="ARBA00022553"/>
    </source>
</evidence>
<dbReference type="PROSITE" id="PS50172">
    <property type="entry name" value="BRCT"/>
    <property type="match status" value="2"/>
</dbReference>
<dbReference type="GO" id="GO:0045944">
    <property type="term" value="P:positive regulation of transcription by RNA polymerase II"/>
    <property type="evidence" value="ECO:0007669"/>
    <property type="project" value="TreeGrafter"/>
</dbReference>
<evidence type="ECO:0000259" key="28">
    <source>
        <dbReference type="PROSITE" id="PS50089"/>
    </source>
</evidence>
<dbReference type="InterPro" id="IPR018957">
    <property type="entry name" value="Znf_C3HC4_RING-type"/>
</dbReference>
<dbReference type="FunFam" id="3.40.50.10190:FF:000025">
    <property type="entry name" value="Breast cancer type 1 susceptibility protein homolog"/>
    <property type="match status" value="1"/>
</dbReference>
<dbReference type="SMART" id="SM00292">
    <property type="entry name" value="BRCT"/>
    <property type="match status" value="2"/>
</dbReference>
<feature type="compositionally biased region" description="Polar residues" evidence="27">
    <location>
        <begin position="328"/>
        <end position="346"/>
    </location>
</feature>
<feature type="compositionally biased region" description="Basic and acidic residues" evidence="27">
    <location>
        <begin position="536"/>
        <end position="557"/>
    </location>
</feature>
<keyword evidence="18" id="KW-0010">Activator</keyword>
<dbReference type="InterPro" id="IPR013083">
    <property type="entry name" value="Znf_RING/FYVE/PHD"/>
</dbReference>
<keyword evidence="17" id="KW-0238">DNA-binding</keyword>
<feature type="region of interest" description="Disordered" evidence="27">
    <location>
        <begin position="207"/>
        <end position="300"/>
    </location>
</feature>
<keyword evidence="6" id="KW-0597">Phosphoprotein</keyword>
<feature type="domain" description="RING-type" evidence="28">
    <location>
        <begin position="55"/>
        <end position="97"/>
    </location>
</feature>
<keyword evidence="19" id="KW-0275">Fatty acid biosynthesis</keyword>
<evidence type="ECO:0000256" key="24">
    <source>
        <dbReference type="ARBA" id="ARBA00023306"/>
    </source>
</evidence>
<evidence type="ECO:0000256" key="19">
    <source>
        <dbReference type="ARBA" id="ARBA00023160"/>
    </source>
</evidence>
<dbReference type="InterPro" id="IPR036420">
    <property type="entry name" value="BRCT_dom_sf"/>
</dbReference>
<feature type="region of interest" description="Disordered" evidence="27">
    <location>
        <begin position="832"/>
        <end position="955"/>
    </location>
</feature>
<dbReference type="SUPFAM" id="SSF52113">
    <property type="entry name" value="BRCT domain"/>
    <property type="match status" value="2"/>
</dbReference>
<dbReference type="SMART" id="SM00184">
    <property type="entry name" value="RING"/>
    <property type="match status" value="1"/>
</dbReference>
<proteinExistence type="predicted"/>
<dbReference type="PANTHER" id="PTHR13763">
    <property type="entry name" value="BREAST CANCER TYPE 1 SUSCEPTIBILITY PROTEIN BRCA1"/>
    <property type="match status" value="1"/>
</dbReference>
<evidence type="ECO:0000256" key="8">
    <source>
        <dbReference type="ARBA" id="ARBA00022737"/>
    </source>
</evidence>
<feature type="region of interest" description="Disordered" evidence="27">
    <location>
        <begin position="1078"/>
        <end position="1159"/>
    </location>
</feature>
<feature type="compositionally biased region" description="Acidic residues" evidence="27">
    <location>
        <begin position="432"/>
        <end position="451"/>
    </location>
</feature>
<dbReference type="GO" id="GO:0070531">
    <property type="term" value="C:BRCA1-A complex"/>
    <property type="evidence" value="ECO:0007669"/>
    <property type="project" value="TreeGrafter"/>
</dbReference>
<keyword evidence="5" id="KW-0444">Lipid biosynthesis</keyword>
<dbReference type="InterPro" id="IPR001357">
    <property type="entry name" value="BRCT_dom"/>
</dbReference>
<dbReference type="Ensembl" id="ENSOKIT00005019340.1">
    <property type="protein sequence ID" value="ENSOKIP00005018128.1"/>
    <property type="gene ID" value="ENSOKIG00005008075.1"/>
</dbReference>
<gene>
    <name evidence="30" type="primary">brca1</name>
</gene>
<evidence type="ECO:0000256" key="1">
    <source>
        <dbReference type="ARBA" id="ARBA00004123"/>
    </source>
</evidence>
<keyword evidence="23" id="KW-0539">Nucleus</keyword>
<keyword evidence="21" id="KW-0233">DNA recombination</keyword>
<keyword evidence="15" id="KW-0805">Transcription regulation</keyword>
<dbReference type="GO" id="GO:0004842">
    <property type="term" value="F:ubiquitin-protein transferase activity"/>
    <property type="evidence" value="ECO:0007669"/>
    <property type="project" value="InterPro"/>
</dbReference>
<keyword evidence="13" id="KW-0832">Ubl conjugation</keyword>
<evidence type="ECO:0000256" key="4">
    <source>
        <dbReference type="ARBA" id="ARBA00022499"/>
    </source>
</evidence>
<evidence type="ECO:0000259" key="29">
    <source>
        <dbReference type="PROSITE" id="PS50172"/>
    </source>
</evidence>
<feature type="region of interest" description="Disordered" evidence="27">
    <location>
        <begin position="1223"/>
        <end position="1332"/>
    </location>
</feature>
<dbReference type="Pfam" id="PF00533">
    <property type="entry name" value="BRCT"/>
    <property type="match status" value="1"/>
</dbReference>
<dbReference type="CDD" id="cd16498">
    <property type="entry name" value="RING-HC_BRCA1"/>
    <property type="match status" value="1"/>
</dbReference>
<feature type="compositionally biased region" description="Basic and acidic residues" evidence="27">
    <location>
        <begin position="452"/>
        <end position="463"/>
    </location>
</feature>
<dbReference type="Gene3D" id="3.40.50.10190">
    <property type="entry name" value="BRCT domain"/>
    <property type="match status" value="2"/>
</dbReference>
<reference evidence="30" key="1">
    <citation type="submission" date="2025-08" db="UniProtKB">
        <authorList>
            <consortium name="Ensembl"/>
        </authorList>
    </citation>
    <scope>IDENTIFICATION</scope>
</reference>
<keyword evidence="22" id="KW-0234">DNA repair</keyword>
<keyword evidence="10 26" id="KW-0863">Zinc-finger</keyword>
<evidence type="ECO:0000256" key="7">
    <source>
        <dbReference type="ARBA" id="ARBA00022723"/>
    </source>
</evidence>
<evidence type="ECO:0000256" key="3">
    <source>
        <dbReference type="ARBA" id="ARBA00022454"/>
    </source>
</evidence>